<dbReference type="Gene3D" id="3.90.190.20">
    <property type="entry name" value="Mur ligase, C-terminal domain"/>
    <property type="match status" value="1"/>
</dbReference>
<dbReference type="Gene3D" id="3.40.1190.10">
    <property type="entry name" value="Mur-like, catalytic domain"/>
    <property type="match status" value="1"/>
</dbReference>
<dbReference type="InterPro" id="IPR013221">
    <property type="entry name" value="Mur_ligase_cen"/>
</dbReference>
<comment type="function">
    <text evidence="1">Functions in two distinct reactions of the de novo folate biosynthetic pathway. Catalyzes the addition of a glutamate residue to dihydropteroate (7,8-dihydropteroate or H2Pte) to form dihydrofolate (7,8-dihydrofolate monoglutamate or H2Pte-Glu). Also catalyzes successive additions of L-glutamate to tetrahydrofolate or 10-formyltetrahydrofolate or 5,10-methylenetetrahydrofolate, leading to folylpolyglutamate derivatives.</text>
</comment>
<evidence type="ECO:0000256" key="20">
    <source>
        <dbReference type="ARBA" id="ARBA00049161"/>
    </source>
</evidence>
<comment type="catalytic activity">
    <reaction evidence="19">
        <text>(6R)-5,10-methylenetetrahydrofolyl-(gamma-L-Glu)(n) + L-glutamate + ATP = (6R)-5,10-methylenetetrahydrofolyl-(gamma-L-Glu)(n+1) + ADP + phosphate + H(+)</text>
        <dbReference type="Rhea" id="RHEA:51912"/>
        <dbReference type="Rhea" id="RHEA-COMP:13257"/>
        <dbReference type="Rhea" id="RHEA-COMP:13258"/>
        <dbReference type="ChEBI" id="CHEBI:15378"/>
        <dbReference type="ChEBI" id="CHEBI:29985"/>
        <dbReference type="ChEBI" id="CHEBI:30616"/>
        <dbReference type="ChEBI" id="CHEBI:43474"/>
        <dbReference type="ChEBI" id="CHEBI:136572"/>
        <dbReference type="ChEBI" id="CHEBI:456216"/>
        <dbReference type="EC" id="6.3.2.17"/>
    </reaction>
</comment>
<name>A0AAU6PHJ8_9GAMM</name>
<evidence type="ECO:0000256" key="17">
    <source>
        <dbReference type="ARBA" id="ARBA00047493"/>
    </source>
</evidence>
<sequence>MGRVKTLNEWLDYQENLHTKEIDLGLNRIQKVYKSLFPNGVDFKVITVAGTNGKGSTIAFIDSIYRQTTLKIGTFTSPHINHYNERFTVNGVQVNDAQICTAFEKIEQAREGISLTYFEFSTLAALLIFTHEKVAIAVLEIGLGGRLDSVNVVDSDVAVISSIDIDHTDYLGTTREAIGFEKAGIMRANIPCVCGDINPPKTIAEYAQKIGAVLSFIDAPYLGEINLQGEHQKRNAALAVTAVNQLHTLSNNQISVGVANAELTGRFQTKKVGGKTIVLDVAHNPAAVQVLADTLKNDKQSTIAIFSALEDKNIEKMINIISPQIDEWLLIPLDVGRAISMKNLTQKFDLSDKVRVCDDMESAIYQALNKKNAQRIVIFGSFYVVTNALKIL</sequence>
<evidence type="ECO:0000256" key="15">
    <source>
        <dbReference type="ARBA" id="ARBA00030592"/>
    </source>
</evidence>
<feature type="domain" description="Mur ligase C-terminal" evidence="21">
    <location>
        <begin position="265"/>
        <end position="380"/>
    </location>
</feature>
<organism evidence="23">
    <name type="scientific">Catillopecten margaritatus gill symbiont</name>
    <dbReference type="NCBI Taxonomy" id="3083288"/>
    <lineage>
        <taxon>Bacteria</taxon>
        <taxon>Pseudomonadati</taxon>
        <taxon>Pseudomonadota</taxon>
        <taxon>Gammaproteobacteria</taxon>
        <taxon>sulfur-oxidizing symbionts</taxon>
    </lineage>
</organism>
<dbReference type="GO" id="GO:0005524">
    <property type="term" value="F:ATP binding"/>
    <property type="evidence" value="ECO:0007669"/>
    <property type="project" value="UniProtKB-KW"/>
</dbReference>
<keyword evidence="8 23" id="KW-0436">Ligase</keyword>
<dbReference type="GO" id="GO:0046872">
    <property type="term" value="F:metal ion binding"/>
    <property type="evidence" value="ECO:0007669"/>
    <property type="project" value="UniProtKB-KW"/>
</dbReference>
<evidence type="ECO:0000259" key="22">
    <source>
        <dbReference type="Pfam" id="PF08245"/>
    </source>
</evidence>
<dbReference type="EC" id="6.3.2.12" evidence="5"/>
<dbReference type="SUPFAM" id="SSF53623">
    <property type="entry name" value="MurD-like peptide ligases, catalytic domain"/>
    <property type="match status" value="1"/>
</dbReference>
<dbReference type="AlphaFoldDB" id="A0AAU6PHJ8"/>
<evidence type="ECO:0000256" key="7">
    <source>
        <dbReference type="ARBA" id="ARBA00019357"/>
    </source>
</evidence>
<evidence type="ECO:0000256" key="14">
    <source>
        <dbReference type="ARBA" id="ARBA00030048"/>
    </source>
</evidence>
<evidence type="ECO:0000256" key="19">
    <source>
        <dbReference type="ARBA" id="ARBA00049035"/>
    </source>
</evidence>
<keyword evidence="11" id="KW-0067">ATP-binding</keyword>
<comment type="pathway">
    <text evidence="2">Cofactor biosynthesis; tetrahydrofolate biosynthesis; 7,8-dihydrofolate from 2-amino-4-hydroxy-6-hydroxymethyl-7,8-dihydropteridine diphosphate and 4-aminobenzoate: step 2/2.</text>
</comment>
<evidence type="ECO:0000256" key="9">
    <source>
        <dbReference type="ARBA" id="ARBA00022723"/>
    </source>
</evidence>
<keyword evidence="10" id="KW-0547">Nucleotide-binding</keyword>
<dbReference type="InterPro" id="IPR036565">
    <property type="entry name" value="Mur-like_cat_sf"/>
</dbReference>
<dbReference type="GO" id="GO:0008841">
    <property type="term" value="F:dihydrofolate synthase activity"/>
    <property type="evidence" value="ECO:0007669"/>
    <property type="project" value="UniProtKB-EC"/>
</dbReference>
<evidence type="ECO:0000256" key="13">
    <source>
        <dbReference type="ARBA" id="ARBA00022909"/>
    </source>
</evidence>
<accession>A0AAU6PHJ8</accession>
<comment type="similarity">
    <text evidence="4">Belongs to the folylpolyglutamate synthase family.</text>
</comment>
<evidence type="ECO:0000256" key="3">
    <source>
        <dbReference type="ARBA" id="ARBA00005150"/>
    </source>
</evidence>
<evidence type="ECO:0000256" key="4">
    <source>
        <dbReference type="ARBA" id="ARBA00008276"/>
    </source>
</evidence>
<comment type="catalytic activity">
    <reaction evidence="18">
        <text>10-formyltetrahydrofolyl-(gamma-L-Glu)(n) + L-glutamate + ATP = 10-formyltetrahydrofolyl-(gamma-L-Glu)(n+1) + ADP + phosphate + H(+)</text>
        <dbReference type="Rhea" id="RHEA:51904"/>
        <dbReference type="Rhea" id="RHEA-COMP:13088"/>
        <dbReference type="Rhea" id="RHEA-COMP:14300"/>
        <dbReference type="ChEBI" id="CHEBI:15378"/>
        <dbReference type="ChEBI" id="CHEBI:29985"/>
        <dbReference type="ChEBI" id="CHEBI:30616"/>
        <dbReference type="ChEBI" id="CHEBI:43474"/>
        <dbReference type="ChEBI" id="CHEBI:134413"/>
        <dbReference type="ChEBI" id="CHEBI:456216"/>
        <dbReference type="EC" id="6.3.2.17"/>
    </reaction>
</comment>
<protein>
    <recommendedName>
        <fullName evidence="7">Dihydrofolate synthase/folylpolyglutamate synthase</fullName>
        <ecNumber evidence="5">6.3.2.12</ecNumber>
        <ecNumber evidence="6">6.3.2.17</ecNumber>
    </recommendedName>
    <alternativeName>
        <fullName evidence="16">Folylpoly-gamma-glutamate synthetase-dihydrofolate synthetase</fullName>
    </alternativeName>
    <alternativeName>
        <fullName evidence="14">Folylpolyglutamate synthetase</fullName>
    </alternativeName>
    <alternativeName>
        <fullName evidence="15">Tetrahydrofolylpolyglutamate synthase</fullName>
    </alternativeName>
</protein>
<dbReference type="PIRSF" id="PIRSF001563">
    <property type="entry name" value="Folylpolyglu_synth"/>
    <property type="match status" value="1"/>
</dbReference>
<dbReference type="Pfam" id="PF08245">
    <property type="entry name" value="Mur_ligase_M"/>
    <property type="match status" value="1"/>
</dbReference>
<evidence type="ECO:0000256" key="10">
    <source>
        <dbReference type="ARBA" id="ARBA00022741"/>
    </source>
</evidence>
<dbReference type="EC" id="6.3.2.17" evidence="6"/>
<evidence type="ECO:0000259" key="21">
    <source>
        <dbReference type="Pfam" id="PF02875"/>
    </source>
</evidence>
<keyword evidence="9" id="KW-0479">Metal-binding</keyword>
<evidence type="ECO:0000256" key="12">
    <source>
        <dbReference type="ARBA" id="ARBA00022842"/>
    </source>
</evidence>
<comment type="catalytic activity">
    <reaction evidence="20">
        <text>7,8-dihydropteroate + L-glutamate + ATP = 7,8-dihydrofolate + ADP + phosphate + H(+)</text>
        <dbReference type="Rhea" id="RHEA:23584"/>
        <dbReference type="ChEBI" id="CHEBI:15378"/>
        <dbReference type="ChEBI" id="CHEBI:17839"/>
        <dbReference type="ChEBI" id="CHEBI:29985"/>
        <dbReference type="ChEBI" id="CHEBI:30616"/>
        <dbReference type="ChEBI" id="CHEBI:43474"/>
        <dbReference type="ChEBI" id="CHEBI:57451"/>
        <dbReference type="ChEBI" id="CHEBI:456216"/>
        <dbReference type="EC" id="6.3.2.12"/>
    </reaction>
</comment>
<proteinExistence type="inferred from homology"/>
<evidence type="ECO:0000256" key="16">
    <source>
        <dbReference type="ARBA" id="ARBA00032510"/>
    </source>
</evidence>
<dbReference type="GO" id="GO:0005737">
    <property type="term" value="C:cytoplasm"/>
    <property type="evidence" value="ECO:0007669"/>
    <property type="project" value="TreeGrafter"/>
</dbReference>
<reference evidence="23" key="1">
    <citation type="submission" date="2023-10" db="EMBL/GenBank/DDBJ databases">
        <title>The first scallop-associated chemosynthetic bacterial symbiont.</title>
        <authorList>
            <person name="Lin Y.-T."/>
            <person name="Sun J."/>
            <person name="Ip J.C.-H."/>
            <person name="He X."/>
            <person name="Gao Z.-M."/>
            <person name="Perez M."/>
            <person name="Xu T."/>
            <person name="Qian P.-Y."/>
            <person name="Qiu J.-W."/>
        </authorList>
    </citation>
    <scope>NUCLEOTIDE SEQUENCE</scope>
    <source>
        <strain evidence="23">Gill1</strain>
    </source>
</reference>
<keyword evidence="13" id="KW-0289">Folate biosynthesis</keyword>
<dbReference type="NCBIfam" id="TIGR01499">
    <property type="entry name" value="folC"/>
    <property type="match status" value="1"/>
</dbReference>
<evidence type="ECO:0000256" key="8">
    <source>
        <dbReference type="ARBA" id="ARBA00022598"/>
    </source>
</evidence>
<comment type="pathway">
    <text evidence="3">Cofactor biosynthesis; tetrahydrofolylpolyglutamate biosynthesis.</text>
</comment>
<keyword evidence="12" id="KW-0460">Magnesium</keyword>
<evidence type="ECO:0000256" key="5">
    <source>
        <dbReference type="ARBA" id="ARBA00013023"/>
    </source>
</evidence>
<feature type="domain" description="Mur ligase central" evidence="22">
    <location>
        <begin position="48"/>
        <end position="186"/>
    </location>
</feature>
<comment type="catalytic activity">
    <reaction evidence="17">
        <text>(6S)-5,6,7,8-tetrahydrofolyl-(gamma-L-Glu)(n) + L-glutamate + ATP = (6S)-5,6,7,8-tetrahydrofolyl-(gamma-L-Glu)(n+1) + ADP + phosphate + H(+)</text>
        <dbReference type="Rhea" id="RHEA:10580"/>
        <dbReference type="Rhea" id="RHEA-COMP:14738"/>
        <dbReference type="Rhea" id="RHEA-COMP:14740"/>
        <dbReference type="ChEBI" id="CHEBI:15378"/>
        <dbReference type="ChEBI" id="CHEBI:29985"/>
        <dbReference type="ChEBI" id="CHEBI:30616"/>
        <dbReference type="ChEBI" id="CHEBI:43474"/>
        <dbReference type="ChEBI" id="CHEBI:141005"/>
        <dbReference type="ChEBI" id="CHEBI:456216"/>
        <dbReference type="EC" id="6.3.2.17"/>
    </reaction>
</comment>
<dbReference type="InterPro" id="IPR001645">
    <property type="entry name" value="Folylpolyglutamate_synth"/>
</dbReference>
<dbReference type="GO" id="GO:0004326">
    <property type="term" value="F:tetrahydrofolylpolyglutamate synthase activity"/>
    <property type="evidence" value="ECO:0007669"/>
    <property type="project" value="UniProtKB-EC"/>
</dbReference>
<dbReference type="PANTHER" id="PTHR11136:SF0">
    <property type="entry name" value="DIHYDROFOLATE SYNTHETASE-RELATED"/>
    <property type="match status" value="1"/>
</dbReference>
<evidence type="ECO:0000313" key="23">
    <source>
        <dbReference type="EMBL" id="WXU00462.1"/>
    </source>
</evidence>
<dbReference type="InterPro" id="IPR004101">
    <property type="entry name" value="Mur_ligase_C"/>
</dbReference>
<dbReference type="SUPFAM" id="SSF53244">
    <property type="entry name" value="MurD-like peptide ligases, peptide-binding domain"/>
    <property type="match status" value="1"/>
</dbReference>
<evidence type="ECO:0000256" key="18">
    <source>
        <dbReference type="ARBA" id="ARBA00047808"/>
    </source>
</evidence>
<dbReference type="InterPro" id="IPR036615">
    <property type="entry name" value="Mur_ligase_C_dom_sf"/>
</dbReference>
<evidence type="ECO:0000256" key="1">
    <source>
        <dbReference type="ARBA" id="ARBA00002714"/>
    </source>
</evidence>
<gene>
    <name evidence="23" type="primary">folC</name>
    <name evidence="23" type="ORF">Ctma_1178</name>
</gene>
<evidence type="ECO:0000256" key="2">
    <source>
        <dbReference type="ARBA" id="ARBA00004799"/>
    </source>
</evidence>
<evidence type="ECO:0000256" key="11">
    <source>
        <dbReference type="ARBA" id="ARBA00022840"/>
    </source>
</evidence>
<evidence type="ECO:0000256" key="6">
    <source>
        <dbReference type="ARBA" id="ARBA00013025"/>
    </source>
</evidence>
<dbReference type="EMBL" id="CP138327">
    <property type="protein sequence ID" value="WXU00462.1"/>
    <property type="molecule type" value="Genomic_DNA"/>
</dbReference>
<dbReference type="GO" id="GO:0046656">
    <property type="term" value="P:folic acid biosynthetic process"/>
    <property type="evidence" value="ECO:0007669"/>
    <property type="project" value="UniProtKB-KW"/>
</dbReference>
<dbReference type="PANTHER" id="PTHR11136">
    <property type="entry name" value="FOLYLPOLYGLUTAMATE SYNTHASE-RELATED"/>
    <property type="match status" value="1"/>
</dbReference>
<dbReference type="Pfam" id="PF02875">
    <property type="entry name" value="Mur_ligase_C"/>
    <property type="match status" value="1"/>
</dbReference>